<dbReference type="EMBL" id="JACOPQ010000001">
    <property type="protein sequence ID" value="MBC5735393.1"/>
    <property type="molecule type" value="Genomic_DNA"/>
</dbReference>
<comment type="caution">
    <text evidence="2">The sequence shown here is derived from an EMBL/GenBank/DDBJ whole genome shotgun (WGS) entry which is preliminary data.</text>
</comment>
<gene>
    <name evidence="2" type="ORF">H8S62_00010</name>
</gene>
<proteinExistence type="predicted"/>
<dbReference type="Pfam" id="PF14287">
    <property type="entry name" value="DUF4368"/>
    <property type="match status" value="1"/>
</dbReference>
<reference evidence="2" key="1">
    <citation type="submission" date="2020-08" db="EMBL/GenBank/DDBJ databases">
        <title>Genome public.</title>
        <authorList>
            <person name="Liu C."/>
            <person name="Sun Q."/>
        </authorList>
    </citation>
    <scope>NUCLEOTIDE SEQUENCE</scope>
    <source>
        <strain evidence="2">NSJ-52</strain>
    </source>
</reference>
<dbReference type="Proteomes" id="UP000607645">
    <property type="component" value="Unassembled WGS sequence"/>
</dbReference>
<evidence type="ECO:0000259" key="1">
    <source>
        <dbReference type="Pfam" id="PF14287"/>
    </source>
</evidence>
<accession>A0A8J6MFN6</accession>
<organism evidence="2 3">
    <name type="scientific">Lawsonibacter faecis</name>
    <dbReference type="NCBI Taxonomy" id="2763052"/>
    <lineage>
        <taxon>Bacteria</taxon>
        <taxon>Bacillati</taxon>
        <taxon>Bacillota</taxon>
        <taxon>Clostridia</taxon>
        <taxon>Eubacteriales</taxon>
        <taxon>Oscillospiraceae</taxon>
        <taxon>Lawsonibacter</taxon>
    </lineage>
</organism>
<dbReference type="InterPro" id="IPR025378">
    <property type="entry name" value="DUF4368"/>
</dbReference>
<dbReference type="AlphaFoldDB" id="A0A8J6MFN6"/>
<feature type="domain" description="DUF4368" evidence="1">
    <location>
        <begin position="2"/>
        <end position="35"/>
    </location>
</feature>
<evidence type="ECO:0000313" key="3">
    <source>
        <dbReference type="Proteomes" id="UP000607645"/>
    </source>
</evidence>
<evidence type="ECO:0000313" key="2">
    <source>
        <dbReference type="EMBL" id="MBC5735393.1"/>
    </source>
</evidence>
<keyword evidence="3" id="KW-1185">Reference proteome</keyword>
<sequence length="47" mass="5232">MNVGRFMEVVHKYMTFEELTPAMLREFADGIVVRAPGDTGTGNRACL</sequence>
<name>A0A8J6MFN6_9FIRM</name>
<protein>
    <submittedName>
        <fullName evidence="2">DUF4368 domain-containing protein</fullName>
    </submittedName>
</protein>